<dbReference type="SUPFAM" id="SSF55048">
    <property type="entry name" value="Probable ACP-binding domain of malonyl-CoA ACP transacylase"/>
    <property type="match status" value="1"/>
</dbReference>
<gene>
    <name evidence="10" type="ORF">JX265_012680</name>
</gene>
<dbReference type="Pfam" id="PF02801">
    <property type="entry name" value="Ketoacyl-synt_C"/>
    <property type="match status" value="1"/>
</dbReference>
<organism evidence="10 11">
    <name type="scientific">Neoarthrinium moseri</name>
    <dbReference type="NCBI Taxonomy" id="1658444"/>
    <lineage>
        <taxon>Eukaryota</taxon>
        <taxon>Fungi</taxon>
        <taxon>Dikarya</taxon>
        <taxon>Ascomycota</taxon>
        <taxon>Pezizomycotina</taxon>
        <taxon>Sordariomycetes</taxon>
        <taxon>Xylariomycetidae</taxon>
        <taxon>Amphisphaeriales</taxon>
        <taxon>Apiosporaceae</taxon>
        <taxon>Neoarthrinium</taxon>
    </lineage>
</organism>
<dbReference type="Pfam" id="PF00550">
    <property type="entry name" value="PP-binding"/>
    <property type="match status" value="1"/>
</dbReference>
<dbReference type="InterPro" id="IPR013120">
    <property type="entry name" value="FAR_NAD-bd"/>
</dbReference>
<dbReference type="Pfam" id="PF00698">
    <property type="entry name" value="Acyl_transf_1"/>
    <property type="match status" value="1"/>
</dbReference>
<dbReference type="InterPro" id="IPR020806">
    <property type="entry name" value="PKS_PP-bd"/>
</dbReference>
<keyword evidence="4" id="KW-0511">Multifunctional enzyme</keyword>
<dbReference type="Pfam" id="PF08242">
    <property type="entry name" value="Methyltransf_12"/>
    <property type="match status" value="1"/>
</dbReference>
<protein>
    <recommendedName>
        <fullName evidence="12">Polyketide synthase</fullName>
    </recommendedName>
</protein>
<dbReference type="Pfam" id="PF00109">
    <property type="entry name" value="ketoacyl-synt"/>
    <property type="match status" value="1"/>
</dbReference>
<evidence type="ECO:0000256" key="3">
    <source>
        <dbReference type="ARBA" id="ARBA00022679"/>
    </source>
</evidence>
<dbReference type="EMBL" id="JAFIMR010000056">
    <property type="protein sequence ID" value="KAI1853849.1"/>
    <property type="molecule type" value="Genomic_DNA"/>
</dbReference>
<dbReference type="Pfam" id="PF16073">
    <property type="entry name" value="SAT"/>
    <property type="match status" value="1"/>
</dbReference>
<dbReference type="InterPro" id="IPR001227">
    <property type="entry name" value="Ac_transferase_dom_sf"/>
</dbReference>
<keyword evidence="2" id="KW-0597">Phosphoprotein</keyword>
<dbReference type="InterPro" id="IPR013217">
    <property type="entry name" value="Methyltransf_12"/>
</dbReference>
<dbReference type="InterPro" id="IPR029063">
    <property type="entry name" value="SAM-dependent_MTases_sf"/>
</dbReference>
<dbReference type="SUPFAM" id="SSF52151">
    <property type="entry name" value="FabD/lysophospholipase-like"/>
    <property type="match status" value="1"/>
</dbReference>
<feature type="active site" description="Proton donor; for dehydratase activity" evidence="6">
    <location>
        <position position="1546"/>
    </location>
</feature>
<dbReference type="PANTHER" id="PTHR45681:SF6">
    <property type="entry name" value="POLYKETIDE SYNTHASE 37"/>
    <property type="match status" value="1"/>
</dbReference>
<feature type="domain" description="Ketosynthase family 3 (KS3)" evidence="8">
    <location>
        <begin position="378"/>
        <end position="809"/>
    </location>
</feature>
<dbReference type="InterPro" id="IPR014043">
    <property type="entry name" value="Acyl_transferase_dom"/>
</dbReference>
<evidence type="ECO:0000259" key="8">
    <source>
        <dbReference type="PROSITE" id="PS52004"/>
    </source>
</evidence>
<dbReference type="Pfam" id="PF18558">
    <property type="entry name" value="HTH_51"/>
    <property type="match status" value="1"/>
</dbReference>
<dbReference type="InterPro" id="IPR042104">
    <property type="entry name" value="PKS_dehydratase_sf"/>
</dbReference>
<dbReference type="CDD" id="cd00833">
    <property type="entry name" value="PKS"/>
    <property type="match status" value="1"/>
</dbReference>
<dbReference type="SUPFAM" id="SSF53335">
    <property type="entry name" value="S-adenosyl-L-methionine-dependent methyltransferases"/>
    <property type="match status" value="1"/>
</dbReference>
<evidence type="ECO:0008006" key="12">
    <source>
        <dbReference type="Google" id="ProtNLM"/>
    </source>
</evidence>
<dbReference type="InterPro" id="IPR032088">
    <property type="entry name" value="SAT"/>
</dbReference>
<dbReference type="InterPro" id="IPR036291">
    <property type="entry name" value="NAD(P)-bd_dom_sf"/>
</dbReference>
<dbReference type="SUPFAM" id="SSF47336">
    <property type="entry name" value="ACP-like"/>
    <property type="match status" value="1"/>
</dbReference>
<dbReference type="InterPro" id="IPR041068">
    <property type="entry name" value="HTH_51"/>
</dbReference>
<evidence type="ECO:0000259" key="9">
    <source>
        <dbReference type="PROSITE" id="PS52019"/>
    </source>
</evidence>
<dbReference type="InterPro" id="IPR049900">
    <property type="entry name" value="PKS_mFAS_DH"/>
</dbReference>
<dbReference type="InterPro" id="IPR016039">
    <property type="entry name" value="Thiolase-like"/>
</dbReference>
<proteinExistence type="predicted"/>
<evidence type="ECO:0000313" key="10">
    <source>
        <dbReference type="EMBL" id="KAI1853849.1"/>
    </source>
</evidence>
<accession>A0A9P9WA67</accession>
<dbReference type="GO" id="GO:0006633">
    <property type="term" value="P:fatty acid biosynthetic process"/>
    <property type="evidence" value="ECO:0007669"/>
    <property type="project" value="InterPro"/>
</dbReference>
<feature type="region of interest" description="N-terminal hotdog fold" evidence="6">
    <location>
        <begin position="1324"/>
        <end position="1460"/>
    </location>
</feature>
<dbReference type="InterPro" id="IPR018201">
    <property type="entry name" value="Ketoacyl_synth_AS"/>
</dbReference>
<dbReference type="InterPro" id="IPR020841">
    <property type="entry name" value="PKS_Beta-ketoAc_synthase_dom"/>
</dbReference>
<dbReference type="Gene3D" id="3.40.366.10">
    <property type="entry name" value="Malonyl-Coenzyme A Acyl Carrier Protein, domain 2"/>
    <property type="match status" value="2"/>
</dbReference>
<dbReference type="InterPro" id="IPR016035">
    <property type="entry name" value="Acyl_Trfase/lysoPLipase"/>
</dbReference>
<evidence type="ECO:0000256" key="6">
    <source>
        <dbReference type="PROSITE-ProRule" id="PRU01363"/>
    </source>
</evidence>
<dbReference type="InterPro" id="IPR009081">
    <property type="entry name" value="PP-bd_ACP"/>
</dbReference>
<dbReference type="Proteomes" id="UP000829685">
    <property type="component" value="Unassembled WGS sequence"/>
</dbReference>
<dbReference type="SMART" id="SM00823">
    <property type="entry name" value="PKS_PP"/>
    <property type="match status" value="1"/>
</dbReference>
<dbReference type="PROSITE" id="PS52004">
    <property type="entry name" value="KS3_2"/>
    <property type="match status" value="1"/>
</dbReference>
<evidence type="ECO:0000256" key="2">
    <source>
        <dbReference type="ARBA" id="ARBA00022553"/>
    </source>
</evidence>
<dbReference type="InterPro" id="IPR036736">
    <property type="entry name" value="ACP-like_sf"/>
</dbReference>
<dbReference type="PANTHER" id="PTHR45681">
    <property type="entry name" value="POLYKETIDE SYNTHASE 44-RELATED"/>
    <property type="match status" value="1"/>
</dbReference>
<evidence type="ECO:0000256" key="5">
    <source>
        <dbReference type="ARBA" id="ARBA00023315"/>
    </source>
</evidence>
<feature type="domain" description="Carrier" evidence="7">
    <location>
        <begin position="1703"/>
        <end position="1777"/>
    </location>
</feature>
<feature type="domain" description="PKS/mFAS DH" evidence="9">
    <location>
        <begin position="1324"/>
        <end position="1636"/>
    </location>
</feature>
<dbReference type="InterPro" id="IPR050444">
    <property type="entry name" value="Polyketide_Synthase"/>
</dbReference>
<feature type="active site" description="Proton acceptor; for dehydratase activity" evidence="6">
    <location>
        <position position="1357"/>
    </location>
</feature>
<keyword evidence="5" id="KW-0012">Acyltransferase</keyword>
<keyword evidence="11" id="KW-1185">Reference proteome</keyword>
<reference evidence="10" key="1">
    <citation type="submission" date="2021-03" db="EMBL/GenBank/DDBJ databases">
        <title>Revisited historic fungal species revealed as producer of novel bioactive compounds through whole genome sequencing and comparative genomics.</title>
        <authorList>
            <person name="Vignolle G.A."/>
            <person name="Hochenegger N."/>
            <person name="Mach R.L."/>
            <person name="Mach-Aigner A.R."/>
            <person name="Javad Rahimi M."/>
            <person name="Salim K.A."/>
            <person name="Chan C.M."/>
            <person name="Lim L.B.L."/>
            <person name="Cai F."/>
            <person name="Druzhinina I.S."/>
            <person name="U'Ren J.M."/>
            <person name="Derntl C."/>
        </authorList>
    </citation>
    <scope>NUCLEOTIDE SEQUENCE</scope>
    <source>
        <strain evidence="10">TUCIM 5799</strain>
    </source>
</reference>
<comment type="caution">
    <text evidence="10">The sequence shown here is derived from an EMBL/GenBank/DDBJ whole genome shotgun (WGS) entry which is preliminary data.</text>
</comment>
<evidence type="ECO:0000313" key="11">
    <source>
        <dbReference type="Proteomes" id="UP000829685"/>
    </source>
</evidence>
<dbReference type="SMART" id="SM00825">
    <property type="entry name" value="PKS_KS"/>
    <property type="match status" value="1"/>
</dbReference>
<dbReference type="Gene3D" id="3.10.129.110">
    <property type="entry name" value="Polyketide synthase dehydratase"/>
    <property type="match status" value="1"/>
</dbReference>
<name>A0A9P9WA67_9PEZI</name>
<sequence>MARYGTGAERSVLLFGGLSLNLDASALELVRKALIEHEENKWGLDVIRELPSVCETALRSLPVLHQATGKLMLRQLADLEDAFTTGRPLDKTSYPLPNSLLIPITVIRQLAQYGELLQENKIEGILHGRHENLGLCTGLLSAFVASSARNIEEFQQLAAVAVRLGLLIGLVVDGQDASLGMGRSKSLTAAWSSDKAPEILESILEEFRDAYVSVYYDKNCVTITVSPDRIPELSSRLRAAGISASEINLYGRFHSSNNSPLVDELVAFCDSHAMFQLPNVAALAMPTRANDIGGSLMRKGSLHGHALRAILVEPAQWFDSFSESTAPLSDTQLTVFELGTERSVPTSLALKPPRTMKIVHLADTKGKADRQSGRISMENDIAVVGMSCKVPGANDLEEFWDLIAAARSQHQEIGPGSRSIDRFSFNDGPFRTIDDPNMNRKWFANLIDGYDQFDHRFFKKSARESASMDPQQRHILQVAYQALEQSGYFHNQATIEHTNRSIGCFVGVCLSDYDNNVASHPANALTATGNLQGFIAGKVSHFFGWTGPSITLNTACSSSLVAVHQACQSILTGECEAALAGGTHILTSAEWFQNLAAGSFLSPTGQCKPFDEKADGYCRGEGAGVVFLKKLSKAAADGDPILGVIAATSVQQNQNCTPIFVPNVPSLGNLFTKVMDKARVKPSQVTVVEGHGTGTPVGDPAEYDSIRRALGGPTRGPGNQLAVGSVKGLVGHMECTSGVISLIKVLLMIQKGTIQPQASFNQANPSLKISPSDQMFIPTRALAWDSDFRVALINNYGASGSNASVVVIQPPSRSASKRQEFTVREPSGLKYPFWFTGFDKNSIRRYFMVFRKYLQRPAAAISLAGLSFNLATQSNRNLAASLMLTASSVNELDQKLATFIGSDGTDGPSVEIASHMTVPNVILCFGGQSSPFVGLDRYLYENIAILRKHLDQVDAVVQSLSKGTCIFPGIFQRTPVDDVVELQAMIFAMQYACAQSWIDVGVRPSALVGHSFGELTALCVAQVLSLEDTVKMILRRATVIKEHWGPERGAMLAVQATLADVTKLLAEANADHSGEPASIACYNGPSSFTIAGPTQAIDAVVALFKKKQPDGEKKGNQIKRLAVTHAFHSVLADPLLGKLVEAFQGLTFREAKFHVERAVPDEAVGVEHNNIQFIAKHIRSPVYFHHAIERLVRRRHTSSPCVFLEAGTNTSITSIAAHALGNVKGNFSFHGLKIASGDDGWNKLTETTMSLWKTARLAIHHWAHHPMQRHHVSLTLQPLFLPPYQFDPDSRHWLALKTLPKAMLAADAGRKAVAEAEKKPQGLLTFIGHLNTEAEDERALFRVETAAEKYKNLLSGHVTLQTAPILSATLQISFVIDAIDSAHPEYKSEGYQPQIQEVEYHSPVCFNSARTLWVEVSYDTSKRARVQQGWTFEVFSCFGKESNERTVHTTGKVVLSSSGDSSLKRELAHFERLFRHHRASSLLQSSDAEEILGKRSIYRLFSDIVDYGEEFRGMVKMAKRGNDNAGHIVRLNTSPEREWFDPHLADTFCQLGGIWINYMAEEHGQNHVFLANGIDRWIRSYHSGKRPSDFHALAVHDRPSAQLCLTDVFIFDAADGALVEVILGICYVKIPRLSMEKMLSRLSCNVSESTATATVIPTTTVSALKNLSTAIADKVPLVAGSASQQGIATGEPAPSATEGNAFLVMAQKIKDVISDLSGVDVSEIKDDSELADLGIDSLTGMEMMHQIESNLKVKLPEAEMMLVVSITELVKCVAGAMCITDSGLQLIKDSDSDDYPSVMEASDSSVGQTNTDISTPFPELDVEQFEEQEEHNASAQNPTLSLGAALQAFHETKKLTDMCVVSLGQERYATMTLPIQNNLTVALTLEVLQSLGAGFEHARPGQKLSRIPHTPEHHRLVSHLYDMLEAETQIIKIDGSVITRTAVPLPDINSKDLFQVLQQRGEDQHSANKLIYYAGKSLRRVLSGETSGVKVIFGDEEGRELVSKWYADWPLNKCLIGQIADFVRRLLSKLQTARISGTDRNSPLRILEMGGGTGGTTRQLVPFLAQAQIPIEYTFTDLAPSFVSAARKKWAKEYSWMKFRVHDIESEPAQDLQGMQDLVIASNAIHATKSLSKSLRNVRKALRPDGILVMLEMTRTPYWVDLIFGLFEGWWLFADERNHALTNELIWQRELHAAGYGEVDWTDGEMPETALQRVIMAAASSTSRSERTPVSLTKKKMTSVACMAREQTVAGYVQEFTRDFDAPLRINNASFHEDDACISCESQSNCVLITGGTGGLGAHLVASAALRTDVSRVICLNRPRQAQEPKARQLEALRKKCIELPPDAKAKIEVWETDLSQPVELGLSHEQYLSLIDRVTRIVHNAWLMHSKWPVKRFEPQLRIMANMLNLARDISARHPRLVWFEFVSSIATIGHHSFWTGSPMVPEERVPIESVLPTGYGEAKYICERMLDATLHRFPERFQATVVRLGQIAGSKTNGHWNPMEHVPFMIKSSQCLGAVPELPGTLGWTPSDDIASALIEILMQPSSVQLYPVYHIENPIRQAWSDTLATLIDALRISGAEDNCELSKIPFQEWLERVRSWPRSEDNGPQGANPGFMLVDFLKDNFVRISCGGLLMATAKAREHSPTMARLGPVSDELIRSYVQSWKESGFLN</sequence>
<dbReference type="Pfam" id="PF07993">
    <property type="entry name" value="NAD_binding_4"/>
    <property type="match status" value="1"/>
</dbReference>
<dbReference type="GO" id="GO:0031177">
    <property type="term" value="F:phosphopantetheine binding"/>
    <property type="evidence" value="ECO:0007669"/>
    <property type="project" value="InterPro"/>
</dbReference>
<dbReference type="Gene3D" id="3.40.47.10">
    <property type="match status" value="1"/>
</dbReference>
<dbReference type="Gene3D" id="3.30.70.3290">
    <property type="match status" value="1"/>
</dbReference>
<dbReference type="Gene3D" id="1.10.1200.10">
    <property type="entry name" value="ACP-like"/>
    <property type="match status" value="1"/>
</dbReference>
<evidence type="ECO:0000256" key="4">
    <source>
        <dbReference type="ARBA" id="ARBA00023268"/>
    </source>
</evidence>
<feature type="region of interest" description="C-terminal hotdog fold" evidence="6">
    <location>
        <begin position="1488"/>
        <end position="1636"/>
    </location>
</feature>
<dbReference type="PROSITE" id="PS50075">
    <property type="entry name" value="CARRIER"/>
    <property type="match status" value="1"/>
</dbReference>
<dbReference type="SUPFAM" id="SSF53901">
    <property type="entry name" value="Thiolase-like"/>
    <property type="match status" value="1"/>
</dbReference>
<dbReference type="Gene3D" id="3.40.50.720">
    <property type="entry name" value="NAD(P)-binding Rossmann-like Domain"/>
    <property type="match status" value="1"/>
</dbReference>
<dbReference type="SMART" id="SM00827">
    <property type="entry name" value="PKS_AT"/>
    <property type="match status" value="1"/>
</dbReference>
<dbReference type="PROSITE" id="PS52019">
    <property type="entry name" value="PKS_MFAS_DH"/>
    <property type="match status" value="1"/>
</dbReference>
<evidence type="ECO:0000259" key="7">
    <source>
        <dbReference type="PROSITE" id="PS50075"/>
    </source>
</evidence>
<keyword evidence="3" id="KW-0808">Transferase</keyword>
<dbReference type="InterPro" id="IPR014031">
    <property type="entry name" value="Ketoacyl_synth_C"/>
</dbReference>
<dbReference type="Gene3D" id="3.40.50.150">
    <property type="entry name" value="Vaccinia Virus protein VP39"/>
    <property type="match status" value="1"/>
</dbReference>
<dbReference type="GO" id="GO:0004315">
    <property type="term" value="F:3-oxoacyl-[acyl-carrier-protein] synthase activity"/>
    <property type="evidence" value="ECO:0007669"/>
    <property type="project" value="InterPro"/>
</dbReference>
<dbReference type="GO" id="GO:0044550">
    <property type="term" value="P:secondary metabolite biosynthetic process"/>
    <property type="evidence" value="ECO:0007669"/>
    <property type="project" value="UniProtKB-ARBA"/>
</dbReference>
<evidence type="ECO:0000256" key="1">
    <source>
        <dbReference type="ARBA" id="ARBA00022450"/>
    </source>
</evidence>
<dbReference type="SUPFAM" id="SSF51735">
    <property type="entry name" value="NAD(P)-binding Rossmann-fold domains"/>
    <property type="match status" value="1"/>
</dbReference>
<dbReference type="InterPro" id="IPR014030">
    <property type="entry name" value="Ketoacyl_synth_N"/>
</dbReference>
<dbReference type="InterPro" id="IPR016036">
    <property type="entry name" value="Malonyl_transacylase_ACP-bd"/>
</dbReference>
<keyword evidence="1" id="KW-0596">Phosphopantetheine</keyword>
<dbReference type="PROSITE" id="PS00606">
    <property type="entry name" value="KS3_1"/>
    <property type="match status" value="1"/>
</dbReference>